<dbReference type="PROSITE" id="PS51257">
    <property type="entry name" value="PROKAR_LIPOPROTEIN"/>
    <property type="match status" value="1"/>
</dbReference>
<dbReference type="AlphaFoldDB" id="A0A9W6FQ96"/>
<proteinExistence type="predicted"/>
<keyword evidence="1" id="KW-0732">Signal</keyword>
<evidence type="ECO:0000256" key="1">
    <source>
        <dbReference type="SAM" id="SignalP"/>
    </source>
</evidence>
<evidence type="ECO:0000313" key="3">
    <source>
        <dbReference type="Proteomes" id="UP001144396"/>
    </source>
</evidence>
<sequence length="148" mass="15652">MGRHLVLATAIGLSLLLAACATQAVTEDATPADSTAAESVCGPVDASQQFPDVIEAELEPSGDDFSISVTMCSPYDTPGRYADGWRVLTPDGEVLAEHELAHDHANEQPFTRTRGPFPIPDDVDEVVVEGRDQANGYGGETVTADVPR</sequence>
<keyword evidence="3" id="KW-1185">Reference proteome</keyword>
<name>A0A9W6FQ96_9MICO</name>
<protein>
    <recommendedName>
        <fullName evidence="4">Lipoprotein</fullName>
    </recommendedName>
</protein>
<dbReference type="Proteomes" id="UP001144396">
    <property type="component" value="Unassembled WGS sequence"/>
</dbReference>
<reference evidence="2" key="1">
    <citation type="submission" date="2022-12" db="EMBL/GenBank/DDBJ databases">
        <title>Reference genome sequencing for broad-spectrum identification of bacterial and archaeal isolates by mass spectrometry.</title>
        <authorList>
            <person name="Sekiguchi Y."/>
            <person name="Tourlousse D.M."/>
        </authorList>
    </citation>
    <scope>NUCLEOTIDE SEQUENCE</scope>
    <source>
        <strain evidence="2">14</strain>
    </source>
</reference>
<comment type="caution">
    <text evidence="2">The sequence shown here is derived from an EMBL/GenBank/DDBJ whole genome shotgun (WGS) entry which is preliminary data.</text>
</comment>
<evidence type="ECO:0000313" key="2">
    <source>
        <dbReference type="EMBL" id="GLI28351.1"/>
    </source>
</evidence>
<feature type="chain" id="PRO_5040762774" description="Lipoprotein" evidence="1">
    <location>
        <begin position="25"/>
        <end position="148"/>
    </location>
</feature>
<feature type="signal peptide" evidence="1">
    <location>
        <begin position="1"/>
        <end position="24"/>
    </location>
</feature>
<organism evidence="2 3">
    <name type="scientific">Agromyces rhizosphaerae</name>
    <dbReference type="NCBI Taxonomy" id="88374"/>
    <lineage>
        <taxon>Bacteria</taxon>
        <taxon>Bacillati</taxon>
        <taxon>Actinomycetota</taxon>
        <taxon>Actinomycetes</taxon>
        <taxon>Micrococcales</taxon>
        <taxon>Microbacteriaceae</taxon>
        <taxon>Agromyces</taxon>
    </lineage>
</organism>
<dbReference type="EMBL" id="BSDP01000001">
    <property type="protein sequence ID" value="GLI28351.1"/>
    <property type="molecule type" value="Genomic_DNA"/>
</dbReference>
<accession>A0A9W6FQ96</accession>
<dbReference type="RefSeq" id="WP_281885649.1">
    <property type="nucleotide sequence ID" value="NZ_BSDP01000001.1"/>
</dbReference>
<gene>
    <name evidence="2" type="ORF">ARHIZOSPH14_25930</name>
</gene>
<evidence type="ECO:0008006" key="4">
    <source>
        <dbReference type="Google" id="ProtNLM"/>
    </source>
</evidence>